<evidence type="ECO:0000256" key="5">
    <source>
        <dbReference type="SAM" id="MobiDB-lite"/>
    </source>
</evidence>
<evidence type="ECO:0000256" key="3">
    <source>
        <dbReference type="ARBA" id="ARBA00022824"/>
    </source>
</evidence>
<dbReference type="Proteomes" id="UP000559256">
    <property type="component" value="Unassembled WGS sequence"/>
</dbReference>
<dbReference type="SMART" id="SM00028">
    <property type="entry name" value="TPR"/>
    <property type="match status" value="3"/>
</dbReference>
<gene>
    <name evidence="8" type="ORF">D9758_007086</name>
</gene>
<evidence type="ECO:0000256" key="4">
    <source>
        <dbReference type="PROSITE-ProRule" id="PRU00339"/>
    </source>
</evidence>
<feature type="domain" description="J" evidence="7">
    <location>
        <begin position="471"/>
        <end position="532"/>
    </location>
</feature>
<reference evidence="8 9" key="1">
    <citation type="journal article" date="2020" name="ISME J.">
        <title>Uncovering the hidden diversity of litter-decomposition mechanisms in mushroom-forming fungi.</title>
        <authorList>
            <person name="Floudas D."/>
            <person name="Bentzer J."/>
            <person name="Ahren D."/>
            <person name="Johansson T."/>
            <person name="Persson P."/>
            <person name="Tunlid A."/>
        </authorList>
    </citation>
    <scope>NUCLEOTIDE SEQUENCE [LARGE SCALE GENOMIC DNA]</scope>
    <source>
        <strain evidence="8 9">CBS 291.85</strain>
    </source>
</reference>
<accession>A0A8H5GDP9</accession>
<feature type="signal peptide" evidence="6">
    <location>
        <begin position="1"/>
        <end position="22"/>
    </location>
</feature>
<name>A0A8H5GDP9_9AGAR</name>
<keyword evidence="9" id="KW-1185">Reference proteome</keyword>
<organism evidence="8 9">
    <name type="scientific">Tetrapyrgos nigripes</name>
    <dbReference type="NCBI Taxonomy" id="182062"/>
    <lineage>
        <taxon>Eukaryota</taxon>
        <taxon>Fungi</taxon>
        <taxon>Dikarya</taxon>
        <taxon>Basidiomycota</taxon>
        <taxon>Agaricomycotina</taxon>
        <taxon>Agaricomycetes</taxon>
        <taxon>Agaricomycetidae</taxon>
        <taxon>Agaricales</taxon>
        <taxon>Marasmiineae</taxon>
        <taxon>Marasmiaceae</taxon>
        <taxon>Tetrapyrgos</taxon>
    </lineage>
</organism>
<dbReference type="PANTHER" id="PTHR44140">
    <property type="entry name" value="LD25575P"/>
    <property type="match status" value="1"/>
</dbReference>
<dbReference type="Gene3D" id="1.10.287.110">
    <property type="entry name" value="DnaJ domain"/>
    <property type="match status" value="1"/>
</dbReference>
<dbReference type="PROSITE" id="PS50076">
    <property type="entry name" value="DNAJ_2"/>
    <property type="match status" value="1"/>
</dbReference>
<keyword evidence="3" id="KW-0256">Endoplasmic reticulum</keyword>
<feature type="repeat" description="TPR" evidence="4">
    <location>
        <begin position="33"/>
        <end position="66"/>
    </location>
</feature>
<dbReference type="Pfam" id="PF13432">
    <property type="entry name" value="TPR_16"/>
    <property type="match status" value="1"/>
</dbReference>
<dbReference type="GO" id="GO:0051087">
    <property type="term" value="F:protein-folding chaperone binding"/>
    <property type="evidence" value="ECO:0007669"/>
    <property type="project" value="TreeGrafter"/>
</dbReference>
<evidence type="ECO:0000259" key="7">
    <source>
        <dbReference type="PROSITE" id="PS50076"/>
    </source>
</evidence>
<dbReference type="PANTHER" id="PTHR44140:SF2">
    <property type="entry name" value="LD25575P"/>
    <property type="match status" value="1"/>
</dbReference>
<dbReference type="PROSITE" id="PS50005">
    <property type="entry name" value="TPR"/>
    <property type="match status" value="2"/>
</dbReference>
<dbReference type="InterPro" id="IPR001623">
    <property type="entry name" value="DnaJ_domain"/>
</dbReference>
<dbReference type="AlphaFoldDB" id="A0A8H5GDP9"/>
<keyword evidence="4" id="KW-0802">TPR repeat</keyword>
<dbReference type="Gene3D" id="1.25.40.10">
    <property type="entry name" value="Tetratricopeptide repeat domain"/>
    <property type="match status" value="1"/>
</dbReference>
<dbReference type="CDD" id="cd06257">
    <property type="entry name" value="DnaJ"/>
    <property type="match status" value="1"/>
</dbReference>
<dbReference type="InterPro" id="IPR036869">
    <property type="entry name" value="J_dom_sf"/>
</dbReference>
<dbReference type="PRINTS" id="PR00625">
    <property type="entry name" value="JDOMAIN"/>
</dbReference>
<dbReference type="OrthoDB" id="1726119at2759"/>
<feature type="compositionally biased region" description="Gly residues" evidence="5">
    <location>
        <begin position="538"/>
        <end position="549"/>
    </location>
</feature>
<feature type="region of interest" description="Disordered" evidence="5">
    <location>
        <begin position="566"/>
        <end position="615"/>
    </location>
</feature>
<dbReference type="SUPFAM" id="SSF46565">
    <property type="entry name" value="Chaperone J-domain"/>
    <property type="match status" value="1"/>
</dbReference>
<protein>
    <recommendedName>
        <fullName evidence="7">J domain-containing protein</fullName>
    </recommendedName>
</protein>
<feature type="compositionally biased region" description="Gly residues" evidence="5">
    <location>
        <begin position="589"/>
        <end position="615"/>
    </location>
</feature>
<dbReference type="SMART" id="SM00271">
    <property type="entry name" value="DnaJ"/>
    <property type="match status" value="1"/>
</dbReference>
<dbReference type="Pfam" id="PF00226">
    <property type="entry name" value="DnaJ"/>
    <property type="match status" value="1"/>
</dbReference>
<dbReference type="EMBL" id="JAACJM010000036">
    <property type="protein sequence ID" value="KAF5362845.1"/>
    <property type="molecule type" value="Genomic_DNA"/>
</dbReference>
<comment type="subcellular location">
    <subcellularLocation>
        <location evidence="1">Endoplasmic reticulum</location>
    </subcellularLocation>
</comment>
<dbReference type="InterPro" id="IPR011990">
    <property type="entry name" value="TPR-like_helical_dom_sf"/>
</dbReference>
<proteinExistence type="predicted"/>
<dbReference type="InterPro" id="IPR019734">
    <property type="entry name" value="TPR_rpt"/>
</dbReference>
<evidence type="ECO:0000313" key="9">
    <source>
        <dbReference type="Proteomes" id="UP000559256"/>
    </source>
</evidence>
<evidence type="ECO:0000313" key="8">
    <source>
        <dbReference type="EMBL" id="KAF5362845.1"/>
    </source>
</evidence>
<evidence type="ECO:0000256" key="2">
    <source>
        <dbReference type="ARBA" id="ARBA00022729"/>
    </source>
</evidence>
<feature type="compositionally biased region" description="Gly residues" evidence="5">
    <location>
        <begin position="566"/>
        <end position="580"/>
    </location>
</feature>
<evidence type="ECO:0000256" key="1">
    <source>
        <dbReference type="ARBA" id="ARBA00004240"/>
    </source>
</evidence>
<dbReference type="GO" id="GO:0034975">
    <property type="term" value="P:protein folding in endoplasmic reticulum"/>
    <property type="evidence" value="ECO:0007669"/>
    <property type="project" value="TreeGrafter"/>
</dbReference>
<feature type="region of interest" description="Disordered" evidence="5">
    <location>
        <begin position="528"/>
        <end position="549"/>
    </location>
</feature>
<dbReference type="GO" id="GO:0051787">
    <property type="term" value="F:misfolded protein binding"/>
    <property type="evidence" value="ECO:0007669"/>
    <property type="project" value="TreeGrafter"/>
</dbReference>
<feature type="chain" id="PRO_5034409953" description="J domain-containing protein" evidence="6">
    <location>
        <begin position="23"/>
        <end position="615"/>
    </location>
</feature>
<dbReference type="SUPFAM" id="SSF48452">
    <property type="entry name" value="TPR-like"/>
    <property type="match status" value="1"/>
</dbReference>
<keyword evidence="2 6" id="KW-0732">Signal</keyword>
<dbReference type="GO" id="GO:0005783">
    <property type="term" value="C:endoplasmic reticulum"/>
    <property type="evidence" value="ECO:0007669"/>
    <property type="project" value="UniProtKB-SubCell"/>
</dbReference>
<dbReference type="InterPro" id="IPR051727">
    <property type="entry name" value="DnaJ_C3_Co-chaperones"/>
</dbReference>
<feature type="repeat" description="TPR" evidence="4">
    <location>
        <begin position="67"/>
        <end position="100"/>
    </location>
</feature>
<comment type="caution">
    <text evidence="8">The sequence shown here is derived from an EMBL/GenBank/DDBJ whole genome shotgun (WGS) entry which is preliminary data.</text>
</comment>
<sequence length="615" mass="65697">MRLPKALSLSLILLNSFAAVYADSAGGLYPPGLLPLINKANVLLSSGQFNEAAKAFTEAIDQSPADYLLYYKRATAYLSLQRHGPALEDFDKVLSLTSNTFDNAHLMKARILAKEGDFTLARESLNIYTTSLKSQGRTPDPSSQELFESIDSAEKLVTKARKEHQAQLWTACAESCTAVLRGAASHSVEVRSMRAECQLASGDVEGAVGDLTRLGYLVPPSVSTGLQGRIFRISYFLLPPTSAGEAGGATGGPLAPLKQCLHFDPDSKECLPLHRLAKQFERSFSKLEEMMAKEDWRGMIGLLTDAGKGKEKDLLAKYEKAMEENTTPELLLGSSSSSEIPLPNARLHSPRRQILLRALCKAFTKIGLSSSGTAHLKKADQYCSLLMEMDGRSEDPDALVGKAEYLLAGDDDVEIPLQAGGRGKTETDSGRWDQAVRMLEKAFEATGRSNRDIHARLNAAKQKVKEGRRKDYYKVLGVSRDADEKTIKKAFRNAAKTAHPDKGGSEAKMAAVNEAYEVLSDRELRARFDAGDDPNDPSGGGQPFPGGFPFGGGGGGFTYTYSSSGSHGGRGGGGGGGGGNPFAQFFQQSGGGFPGGGAYGPGQGGGGPFKFHFGG</sequence>
<evidence type="ECO:0000256" key="6">
    <source>
        <dbReference type="SAM" id="SignalP"/>
    </source>
</evidence>